<feature type="region of interest" description="Disordered" evidence="1">
    <location>
        <begin position="168"/>
        <end position="213"/>
    </location>
</feature>
<feature type="compositionally biased region" description="Basic residues" evidence="1">
    <location>
        <begin position="18"/>
        <end position="27"/>
    </location>
</feature>
<keyword evidence="3" id="KW-1185">Reference proteome</keyword>
<evidence type="ECO:0000313" key="2">
    <source>
        <dbReference type="EMBL" id="KAJ1211496.1"/>
    </source>
</evidence>
<reference evidence="2" key="1">
    <citation type="journal article" date="2022" name="bioRxiv">
        <title>Sequencing and chromosome-scale assembly of the giantPleurodeles waltlgenome.</title>
        <authorList>
            <person name="Brown T."/>
            <person name="Elewa A."/>
            <person name="Iarovenko S."/>
            <person name="Subramanian E."/>
            <person name="Araus A.J."/>
            <person name="Petzold A."/>
            <person name="Susuki M."/>
            <person name="Suzuki K.-i.T."/>
            <person name="Hayashi T."/>
            <person name="Toyoda A."/>
            <person name="Oliveira C."/>
            <person name="Osipova E."/>
            <person name="Leigh N.D."/>
            <person name="Simon A."/>
            <person name="Yun M.H."/>
        </authorList>
    </citation>
    <scope>NUCLEOTIDE SEQUENCE</scope>
    <source>
        <strain evidence="2">20211129_DDA</strain>
        <tissue evidence="2">Liver</tissue>
    </source>
</reference>
<dbReference type="EMBL" id="JANPWB010000002">
    <property type="protein sequence ID" value="KAJ1211496.1"/>
    <property type="molecule type" value="Genomic_DNA"/>
</dbReference>
<comment type="caution">
    <text evidence="2">The sequence shown here is derived from an EMBL/GenBank/DDBJ whole genome shotgun (WGS) entry which is preliminary data.</text>
</comment>
<dbReference type="AlphaFoldDB" id="A0AAV7WFP0"/>
<organism evidence="2 3">
    <name type="scientific">Pleurodeles waltl</name>
    <name type="common">Iberian ribbed newt</name>
    <dbReference type="NCBI Taxonomy" id="8319"/>
    <lineage>
        <taxon>Eukaryota</taxon>
        <taxon>Metazoa</taxon>
        <taxon>Chordata</taxon>
        <taxon>Craniata</taxon>
        <taxon>Vertebrata</taxon>
        <taxon>Euteleostomi</taxon>
        <taxon>Amphibia</taxon>
        <taxon>Batrachia</taxon>
        <taxon>Caudata</taxon>
        <taxon>Salamandroidea</taxon>
        <taxon>Salamandridae</taxon>
        <taxon>Pleurodelinae</taxon>
        <taxon>Pleurodeles</taxon>
    </lineage>
</organism>
<feature type="compositionally biased region" description="Low complexity" evidence="1">
    <location>
        <begin position="197"/>
        <end position="213"/>
    </location>
</feature>
<feature type="region of interest" description="Disordered" evidence="1">
    <location>
        <begin position="1"/>
        <end position="69"/>
    </location>
</feature>
<evidence type="ECO:0000313" key="3">
    <source>
        <dbReference type="Proteomes" id="UP001066276"/>
    </source>
</evidence>
<evidence type="ECO:0000256" key="1">
    <source>
        <dbReference type="SAM" id="MobiDB-lite"/>
    </source>
</evidence>
<dbReference type="Proteomes" id="UP001066276">
    <property type="component" value="Chromosome 1_2"/>
</dbReference>
<feature type="compositionally biased region" description="Polar residues" evidence="1">
    <location>
        <begin position="56"/>
        <end position="69"/>
    </location>
</feature>
<feature type="compositionally biased region" description="Polar residues" evidence="1">
    <location>
        <begin position="134"/>
        <end position="149"/>
    </location>
</feature>
<protein>
    <submittedName>
        <fullName evidence="2">Uncharacterized protein</fullName>
    </submittedName>
</protein>
<name>A0AAV7WFP0_PLEWA</name>
<gene>
    <name evidence="2" type="ORF">NDU88_006856</name>
</gene>
<feature type="region of interest" description="Disordered" evidence="1">
    <location>
        <begin position="116"/>
        <end position="154"/>
    </location>
</feature>
<feature type="compositionally biased region" description="Low complexity" evidence="1">
    <location>
        <begin position="168"/>
        <end position="179"/>
    </location>
</feature>
<accession>A0AAV7WFP0</accession>
<proteinExistence type="predicted"/>
<sequence>MSSHISRTQLPPDLPKLRTPHRRRTKALGRPLFNVSRQSAPPVSPPPCSSVGVSSQQLRGVSPRGSSSADIQEWLPGALCHLYPGSSSASLGLQGPSHSSPSLISMPAQGLLCRHHLSGPPSRIQRGLSVAPGRQSSPSQAACDTTAGQTHAPPVCSCKRPIRWHAARAPGRAPASSPGYLTTAELPTLTTSRGLRPQRPGSSRGVSRPSLRA</sequence>